<reference evidence="1" key="2">
    <citation type="journal article" date="2015" name="Data Brief">
        <title>Shoot transcriptome of the giant reed, Arundo donax.</title>
        <authorList>
            <person name="Barrero R.A."/>
            <person name="Guerrero F.D."/>
            <person name="Moolhuijzen P."/>
            <person name="Goolsby J.A."/>
            <person name="Tidwell J."/>
            <person name="Bellgard S.E."/>
            <person name="Bellgard M.I."/>
        </authorList>
    </citation>
    <scope>NUCLEOTIDE SEQUENCE</scope>
    <source>
        <tissue evidence="1">Shoot tissue taken approximately 20 cm above the soil surface</tissue>
    </source>
</reference>
<protein>
    <submittedName>
        <fullName evidence="1">Uncharacterized protein</fullName>
    </submittedName>
</protein>
<organism evidence="1">
    <name type="scientific">Arundo donax</name>
    <name type="common">Giant reed</name>
    <name type="synonym">Donax arundinaceus</name>
    <dbReference type="NCBI Taxonomy" id="35708"/>
    <lineage>
        <taxon>Eukaryota</taxon>
        <taxon>Viridiplantae</taxon>
        <taxon>Streptophyta</taxon>
        <taxon>Embryophyta</taxon>
        <taxon>Tracheophyta</taxon>
        <taxon>Spermatophyta</taxon>
        <taxon>Magnoliopsida</taxon>
        <taxon>Liliopsida</taxon>
        <taxon>Poales</taxon>
        <taxon>Poaceae</taxon>
        <taxon>PACMAD clade</taxon>
        <taxon>Arundinoideae</taxon>
        <taxon>Arundineae</taxon>
        <taxon>Arundo</taxon>
    </lineage>
</organism>
<reference evidence="1" key="1">
    <citation type="submission" date="2014-09" db="EMBL/GenBank/DDBJ databases">
        <authorList>
            <person name="Magalhaes I.L.F."/>
            <person name="Oliveira U."/>
            <person name="Santos F.R."/>
            <person name="Vidigal T.H.D.A."/>
            <person name="Brescovit A.D."/>
            <person name="Santos A.J."/>
        </authorList>
    </citation>
    <scope>NUCLEOTIDE SEQUENCE</scope>
    <source>
        <tissue evidence="1">Shoot tissue taken approximately 20 cm above the soil surface</tissue>
    </source>
</reference>
<sequence>MLTKHQILHSLLSSTPYYKCAPLHNLYRTPGLSFFFAANVVILSTKLAPSFTEANSLQLSSANLLSER</sequence>
<dbReference type="AlphaFoldDB" id="A0A0A9HP67"/>
<accession>A0A0A9HP67</accession>
<dbReference type="EMBL" id="GBRH01163193">
    <property type="protein sequence ID" value="JAE34703.1"/>
    <property type="molecule type" value="Transcribed_RNA"/>
</dbReference>
<evidence type="ECO:0000313" key="1">
    <source>
        <dbReference type="EMBL" id="JAE34703.1"/>
    </source>
</evidence>
<name>A0A0A9HP67_ARUDO</name>
<proteinExistence type="predicted"/>